<keyword evidence="6" id="KW-1185">Reference proteome</keyword>
<dbReference type="Proteomes" id="UP001549920">
    <property type="component" value="Unassembled WGS sequence"/>
</dbReference>
<organism evidence="5 6">
    <name type="scientific">Loxostege sticticalis</name>
    <name type="common">Beet webworm moth</name>
    <dbReference type="NCBI Taxonomy" id="481309"/>
    <lineage>
        <taxon>Eukaryota</taxon>
        <taxon>Metazoa</taxon>
        <taxon>Ecdysozoa</taxon>
        <taxon>Arthropoda</taxon>
        <taxon>Hexapoda</taxon>
        <taxon>Insecta</taxon>
        <taxon>Pterygota</taxon>
        <taxon>Neoptera</taxon>
        <taxon>Endopterygota</taxon>
        <taxon>Lepidoptera</taxon>
        <taxon>Glossata</taxon>
        <taxon>Ditrysia</taxon>
        <taxon>Pyraloidea</taxon>
        <taxon>Crambidae</taxon>
        <taxon>Pyraustinae</taxon>
        <taxon>Loxostege</taxon>
    </lineage>
</organism>
<dbReference type="InterPro" id="IPR042121">
    <property type="entry name" value="MutL_C_regsub"/>
</dbReference>
<feature type="compositionally biased region" description="Polar residues" evidence="3">
    <location>
        <begin position="479"/>
        <end position="489"/>
    </location>
</feature>
<dbReference type="InterPro" id="IPR014790">
    <property type="entry name" value="MutL_C"/>
</dbReference>
<dbReference type="Gene3D" id="3.30.565.10">
    <property type="entry name" value="Histidine kinase-like ATPase, C-terminal domain"/>
    <property type="match status" value="1"/>
</dbReference>
<comment type="caution">
    <text evidence="5">The sequence shown here is derived from an EMBL/GenBank/DDBJ whole genome shotgun (WGS) entry which is preliminary data.</text>
</comment>
<dbReference type="InterPro" id="IPR014721">
    <property type="entry name" value="Ribsml_uS5_D2-typ_fold_subgr"/>
</dbReference>
<protein>
    <recommendedName>
        <fullName evidence="4">MutL C-terminal dimerisation domain-containing protein</fullName>
    </recommendedName>
</protein>
<evidence type="ECO:0000256" key="1">
    <source>
        <dbReference type="ARBA" id="ARBA00006082"/>
    </source>
</evidence>
<dbReference type="SUPFAM" id="SSF55874">
    <property type="entry name" value="ATPase domain of HSP90 chaperone/DNA topoisomerase II/histidine kinase"/>
    <property type="match status" value="1"/>
</dbReference>
<sequence>MAVEKLSSDIQCLFSSSVHLFSYKRAVEELVYNSLDAYSTSIAIRIHIQENKIQIVDNGCGIGKEDFKLLGQKYATSKFVDLSKYKSAPNSYGFRGQSLAALVEVSKCVKITARTTNTEETWTKTFYRGKGQEFTLTTTRPSKGTTVEVNGFLYNLNIQNKGINPVTEMNEIKSLLGQLSLAHNNVSFSLRDDSRNEIIFKVHKNSDIYQTFKSLFDIEKSYIQELQVEKNEYKVAAYIAKNNDHPDRHHWIFLNKKFINNTKLHKVIHDNLTKTSNPTRRMTKVKKSKKINDVEDHEPSKNHISFYFIFITCPYYDYDISNTPRQTTLEFKNWNLITKLIEKLVKFKAGELKVKEIKITDKIGKKNILKDGNDGDDTRQQVREIMKRILGSNPRKVGVSQMHNGIKGKLIKRKKKKAPKLTVSKVVPPKPTTKSNNFSNEIMVDLNKIVERPNTVTKKTKSPHRTTKNHQIKSKDQTIPRTKNSCNTRQPKLLTKVNKKAKNKKKYKKDPLVEIFRKQPEEVVERCNLLAQEVEDLIPHKNGKQRVFINETVNYSNIIKDNKNISIRKRVGEIIIHDYFPLKPKEKANKIHHNNFGDIRKDYFKTSYDLLQTVIGTKTTNTQNCLPTLEYNDIQEKPKHQPETKRNLPETKMPQLTYQSHHYISNYTVSHHYERNQNITSVHKKTNRDYKKRENVNTTKLFNIDETDTALRIQSTNNKLKLNLDTRHKKNYKPKEIHLFKKSKWFTKQFDIRSFSDNFTSHTIEFSNSKDDRKQSCGKKYSAIDADRTYEIRMSNGEPQSTCAVVTSTVGLTYTVTTSSITTQFRNNSDVNNDYCLNDMSSRLTYCETEEVFDNKTNDPQTDHLNVIFISNSNDLNNDKSNTEIEPLNVCQTILSSGNYNELETASNINNNQLNDSLFNLTLEELSSNVRNFNMIGDTQQLLQSPEKQDYSVEKSIVHLENQGTEVETINTNFIEDTLERVDVDQIVETNNEQREPMYDTEVINEGALVANDFDIRNRPRFLPKGMSPIFENRCLKTKTGTDVESGYFADNLYNKFRDEVQIHTEVYEAHVQNPKDFATKNIDKVNNRLERDNSSLTFNAESLKEAKVLGQIDNKFIATIIKGKSDQSEFLVLFDQHAVHERIRLEDNLADYFNNNEWRIAKLDDVMLKLSKDEIIYLHNYKDKFTQFGLDWTILNNVSITLHGIPAAILGKNPRPVEKVINAVRNLISEEINMIRSQKGCVSLYPKSIMDLVFSEACRYALKFGDTLPRSECVELIQALSTCKTPFQCAHGRPVMAVILDIKPETRLLMNGQKSFPKILNRKLPILRKFSFGKKTFVKCSSTQFFS</sequence>
<dbReference type="SUPFAM" id="SSF118116">
    <property type="entry name" value="DNA mismatch repair protein MutL"/>
    <property type="match status" value="1"/>
</dbReference>
<feature type="compositionally biased region" description="Basic residues" evidence="3">
    <location>
        <begin position="458"/>
        <end position="472"/>
    </location>
</feature>
<feature type="region of interest" description="Disordered" evidence="3">
    <location>
        <begin position="457"/>
        <end position="489"/>
    </location>
</feature>
<accession>A0ABR3HZ05</accession>
<gene>
    <name evidence="5" type="ORF">ABMA27_001558</name>
</gene>
<dbReference type="Gene3D" id="3.30.1370.100">
    <property type="entry name" value="MutL, C-terminal domain, regulatory subdomain"/>
    <property type="match status" value="1"/>
</dbReference>
<keyword evidence="2" id="KW-0227">DNA damage</keyword>
<dbReference type="InterPro" id="IPR037198">
    <property type="entry name" value="MutL_C_sf"/>
</dbReference>
<evidence type="ECO:0000256" key="3">
    <source>
        <dbReference type="SAM" id="MobiDB-lite"/>
    </source>
</evidence>
<dbReference type="Pfam" id="PF13589">
    <property type="entry name" value="HATPase_c_3"/>
    <property type="match status" value="1"/>
</dbReference>
<dbReference type="InterPro" id="IPR036890">
    <property type="entry name" value="HATPase_C_sf"/>
</dbReference>
<evidence type="ECO:0000259" key="4">
    <source>
        <dbReference type="SMART" id="SM00853"/>
    </source>
</evidence>
<name>A0ABR3HZ05_LOXSC</name>
<dbReference type="PANTHER" id="PTHR10073:SF47">
    <property type="entry name" value="DNA MISMATCH REPAIR PROTEIN MLH3"/>
    <property type="match status" value="1"/>
</dbReference>
<dbReference type="InterPro" id="IPR042120">
    <property type="entry name" value="MutL_C_dimsub"/>
</dbReference>
<evidence type="ECO:0000256" key="2">
    <source>
        <dbReference type="ARBA" id="ARBA00022763"/>
    </source>
</evidence>
<dbReference type="EMBL" id="JBEUOH010000011">
    <property type="protein sequence ID" value="KAL0881775.1"/>
    <property type="molecule type" value="Genomic_DNA"/>
</dbReference>
<dbReference type="Gene3D" id="3.30.230.10">
    <property type="match status" value="1"/>
</dbReference>
<dbReference type="InterPro" id="IPR038973">
    <property type="entry name" value="MutL/Mlh/Pms-like"/>
</dbReference>
<evidence type="ECO:0000313" key="5">
    <source>
        <dbReference type="EMBL" id="KAL0881775.1"/>
    </source>
</evidence>
<feature type="domain" description="MutL C-terminal dimerisation" evidence="4">
    <location>
        <begin position="1109"/>
        <end position="1269"/>
    </location>
</feature>
<dbReference type="PANTHER" id="PTHR10073">
    <property type="entry name" value="DNA MISMATCH REPAIR PROTEIN MLH, PMS, MUTL"/>
    <property type="match status" value="1"/>
</dbReference>
<dbReference type="Pfam" id="PF08676">
    <property type="entry name" value="MutL_C"/>
    <property type="match status" value="1"/>
</dbReference>
<comment type="similarity">
    <text evidence="1">Belongs to the DNA mismatch repair MutL/HexB family.</text>
</comment>
<evidence type="ECO:0000313" key="6">
    <source>
        <dbReference type="Proteomes" id="UP001549920"/>
    </source>
</evidence>
<dbReference type="Gene3D" id="3.30.1540.20">
    <property type="entry name" value="MutL, C-terminal domain, dimerisation subdomain"/>
    <property type="match status" value="1"/>
</dbReference>
<proteinExistence type="inferred from homology"/>
<reference evidence="5 6" key="1">
    <citation type="submission" date="2024-06" db="EMBL/GenBank/DDBJ databases">
        <title>A chromosome-level genome assembly of beet webworm, Loxostege sticticalis.</title>
        <authorList>
            <person name="Zhang Y."/>
        </authorList>
    </citation>
    <scope>NUCLEOTIDE SEQUENCE [LARGE SCALE GENOMIC DNA]</scope>
    <source>
        <strain evidence="5">AQ026</strain>
        <tissue evidence="5">Whole body</tissue>
    </source>
</reference>
<dbReference type="SMART" id="SM00853">
    <property type="entry name" value="MutL_C"/>
    <property type="match status" value="1"/>
</dbReference>